<dbReference type="Proteomes" id="UP001530293">
    <property type="component" value="Unassembled WGS sequence"/>
</dbReference>
<sequence>MSLPEGAFPRLNASMVHSGTYTGSIASVVGKAISFDGEQTVELECVDGGRVQIMTSPDFSFVPGMVVEIMGAVQEDRTIQFFVSRDLGDGFDFPNYNELISKVLTNPKYNDMFGYQ</sequence>
<comment type="caution">
    <text evidence="4">The sequence shown here is derived from an EMBL/GenBank/DDBJ whole genome shotgun (WGS) entry which is preliminary data.</text>
</comment>
<comment type="subcellular location">
    <subcellularLocation>
        <location evidence="1">Nucleus</location>
    </subcellularLocation>
</comment>
<dbReference type="GO" id="GO:0031981">
    <property type="term" value="C:nuclear lumen"/>
    <property type="evidence" value="ECO:0007669"/>
    <property type="project" value="UniProtKB-ARBA"/>
</dbReference>
<evidence type="ECO:0008006" key="6">
    <source>
        <dbReference type="Google" id="ProtNLM"/>
    </source>
</evidence>
<dbReference type="Pfam" id="PF08661">
    <property type="entry name" value="Rep_fac-A_3"/>
    <property type="match status" value="1"/>
</dbReference>
<comment type="similarity">
    <text evidence="2">Belongs to the replication factor A protein 3 family.</text>
</comment>
<dbReference type="AlphaFoldDB" id="A0ABD3MER7"/>
<dbReference type="Gene3D" id="2.40.50.140">
    <property type="entry name" value="Nucleic acid-binding proteins"/>
    <property type="match status" value="1"/>
</dbReference>
<dbReference type="SUPFAM" id="SSF50249">
    <property type="entry name" value="Nucleic acid-binding proteins"/>
    <property type="match status" value="1"/>
</dbReference>
<organism evidence="4 5">
    <name type="scientific">Discostella pseudostelligera</name>
    <dbReference type="NCBI Taxonomy" id="259834"/>
    <lineage>
        <taxon>Eukaryota</taxon>
        <taxon>Sar</taxon>
        <taxon>Stramenopiles</taxon>
        <taxon>Ochrophyta</taxon>
        <taxon>Bacillariophyta</taxon>
        <taxon>Coscinodiscophyceae</taxon>
        <taxon>Thalassiosirophycidae</taxon>
        <taxon>Stephanodiscales</taxon>
        <taxon>Stephanodiscaceae</taxon>
        <taxon>Discostella</taxon>
    </lineage>
</organism>
<keyword evidence="3" id="KW-0539">Nucleus</keyword>
<protein>
    <recommendedName>
        <fullName evidence="6">Replication factor A protein 3</fullName>
    </recommendedName>
</protein>
<evidence type="ECO:0000313" key="5">
    <source>
        <dbReference type="Proteomes" id="UP001530293"/>
    </source>
</evidence>
<gene>
    <name evidence="4" type="ORF">ACHAWU_005823</name>
</gene>
<dbReference type="InterPro" id="IPR013970">
    <property type="entry name" value="Rfa2"/>
</dbReference>
<evidence type="ECO:0000256" key="3">
    <source>
        <dbReference type="ARBA" id="ARBA00023242"/>
    </source>
</evidence>
<dbReference type="InterPro" id="IPR012340">
    <property type="entry name" value="NA-bd_OB-fold"/>
</dbReference>
<proteinExistence type="inferred from homology"/>
<reference evidence="4 5" key="1">
    <citation type="submission" date="2024-10" db="EMBL/GenBank/DDBJ databases">
        <title>Updated reference genomes for cyclostephanoid diatoms.</title>
        <authorList>
            <person name="Roberts W.R."/>
            <person name="Alverson A.J."/>
        </authorList>
    </citation>
    <scope>NUCLEOTIDE SEQUENCE [LARGE SCALE GENOMIC DNA]</scope>
    <source>
        <strain evidence="4 5">AJA232-27</strain>
    </source>
</reference>
<evidence type="ECO:0000256" key="1">
    <source>
        <dbReference type="ARBA" id="ARBA00004123"/>
    </source>
</evidence>
<dbReference type="EMBL" id="JALLBG020000132">
    <property type="protein sequence ID" value="KAL3762620.1"/>
    <property type="molecule type" value="Genomic_DNA"/>
</dbReference>
<name>A0ABD3MER7_9STRA</name>
<evidence type="ECO:0000313" key="4">
    <source>
        <dbReference type="EMBL" id="KAL3762620.1"/>
    </source>
</evidence>
<keyword evidence="5" id="KW-1185">Reference proteome</keyword>
<accession>A0ABD3MER7</accession>
<evidence type="ECO:0000256" key="2">
    <source>
        <dbReference type="ARBA" id="ARBA00009761"/>
    </source>
</evidence>